<comment type="caution">
    <text evidence="1">The sequence shown here is derived from an EMBL/GenBank/DDBJ whole genome shotgun (WGS) entry which is preliminary data.</text>
</comment>
<dbReference type="AlphaFoldDB" id="A0A0F9QM44"/>
<reference evidence="1" key="1">
    <citation type="journal article" date="2015" name="Nature">
        <title>Complex archaea that bridge the gap between prokaryotes and eukaryotes.</title>
        <authorList>
            <person name="Spang A."/>
            <person name="Saw J.H."/>
            <person name="Jorgensen S.L."/>
            <person name="Zaremba-Niedzwiedzka K."/>
            <person name="Martijn J."/>
            <person name="Lind A.E."/>
            <person name="van Eijk R."/>
            <person name="Schleper C."/>
            <person name="Guy L."/>
            <person name="Ettema T.J."/>
        </authorList>
    </citation>
    <scope>NUCLEOTIDE SEQUENCE</scope>
</reference>
<protein>
    <submittedName>
        <fullName evidence="1">Uncharacterized protein</fullName>
    </submittedName>
</protein>
<dbReference type="EMBL" id="LAZR01001506">
    <property type="protein sequence ID" value="KKN43519.1"/>
    <property type="molecule type" value="Genomic_DNA"/>
</dbReference>
<accession>A0A0F9QM44</accession>
<evidence type="ECO:0000313" key="1">
    <source>
        <dbReference type="EMBL" id="KKN43519.1"/>
    </source>
</evidence>
<organism evidence="1">
    <name type="scientific">marine sediment metagenome</name>
    <dbReference type="NCBI Taxonomy" id="412755"/>
    <lineage>
        <taxon>unclassified sequences</taxon>
        <taxon>metagenomes</taxon>
        <taxon>ecological metagenomes</taxon>
    </lineage>
</organism>
<name>A0A0F9QM44_9ZZZZ</name>
<proteinExistence type="predicted"/>
<gene>
    <name evidence="1" type="ORF">LCGC14_0702420</name>
</gene>
<sequence>MGFVKETFLYCDICGNNYGADNRSEGLGVARLRSLPEWHYIKGKDICDECFQAGKHTWNGGRDDR</sequence>